<keyword evidence="4" id="KW-1185">Reference proteome</keyword>
<accession>A0ABV6VZZ2</accession>
<dbReference type="InterPro" id="IPR028994">
    <property type="entry name" value="Integrin_alpha_N"/>
</dbReference>
<dbReference type="Pfam" id="PF13517">
    <property type="entry name" value="FG-GAP_3"/>
    <property type="match status" value="1"/>
</dbReference>
<reference evidence="3 4" key="1">
    <citation type="submission" date="2024-09" db="EMBL/GenBank/DDBJ databases">
        <authorList>
            <person name="Lee S.D."/>
        </authorList>
    </citation>
    <scope>NUCLEOTIDE SEQUENCE [LARGE SCALE GENOMIC DNA]</scope>
    <source>
        <strain evidence="3 4">N8-3</strain>
    </source>
</reference>
<protein>
    <submittedName>
        <fullName evidence="3">FG-GAP-like repeat-containing protein</fullName>
    </submittedName>
</protein>
<proteinExistence type="predicted"/>
<sequence>MLKRTARILAAGTALLGVLAGTLTGATTASASSVTGSRCPNGDFCLFSGAGGTGTVSIYHSSQSDFGTAGTKARSWANRTTSYATIFPGTGYSAPAGSKYGSDSNPPAEGADEFAWGDTSVVTGMTGHVGSVRLAPTGHEADTGQQYIDWYSPQVSSTPTPHSFGSFLGDGQSELLMRSVEGNLWRLDVDGSVKNLGTGWNGMTALVRHGDFNGDGREDVIARDAKGNLWLYPGNAQGTLSSRHPLGVQWNGMTALVGIGDLTGDGRNDLVARDAKGNLWIYPGNAQGTLSSRHALGTGWNGMTSLVGAGDLNGDGRPDLAARDSKGNLWLYPGTATGVLGARHLIISGVPQSARFFAVGDVDGDGRNDLYSVTAPVLSLFSGTGKGTLTHSRTAWNQYMAIDPRELYF</sequence>
<dbReference type="PANTHER" id="PTHR46580:SF4">
    <property type="entry name" value="ATP_GTP-BINDING PROTEIN"/>
    <property type="match status" value="1"/>
</dbReference>
<dbReference type="EMBL" id="JBHFAB010000017">
    <property type="protein sequence ID" value="MFC1419325.1"/>
    <property type="molecule type" value="Genomic_DNA"/>
</dbReference>
<gene>
    <name evidence="3" type="ORF">ACEZDE_22205</name>
</gene>
<dbReference type="RefSeq" id="WP_380538513.1">
    <property type="nucleotide sequence ID" value="NZ_JBHFAB010000017.1"/>
</dbReference>
<evidence type="ECO:0000313" key="3">
    <source>
        <dbReference type="EMBL" id="MFC1419325.1"/>
    </source>
</evidence>
<dbReference type="Gene3D" id="2.130.10.130">
    <property type="entry name" value="Integrin alpha, N-terminal"/>
    <property type="match status" value="2"/>
</dbReference>
<dbReference type="Pfam" id="PF03995">
    <property type="entry name" value="Inhibitor_I36"/>
    <property type="match status" value="1"/>
</dbReference>
<feature type="signal peptide" evidence="2">
    <location>
        <begin position="1"/>
        <end position="31"/>
    </location>
</feature>
<dbReference type="PANTHER" id="PTHR46580">
    <property type="entry name" value="SENSOR KINASE-RELATED"/>
    <property type="match status" value="1"/>
</dbReference>
<dbReference type="SUPFAM" id="SSF69318">
    <property type="entry name" value="Integrin alpha N-terminal domain"/>
    <property type="match status" value="1"/>
</dbReference>
<comment type="caution">
    <text evidence="3">The sequence shown here is derived from an EMBL/GenBank/DDBJ whole genome shotgun (WGS) entry which is preliminary data.</text>
</comment>
<dbReference type="Proteomes" id="UP001592531">
    <property type="component" value="Unassembled WGS sequence"/>
</dbReference>
<evidence type="ECO:0000256" key="1">
    <source>
        <dbReference type="ARBA" id="ARBA00022729"/>
    </source>
</evidence>
<organism evidence="3 4">
    <name type="scientific">Streptacidiphilus cavernicola</name>
    <dbReference type="NCBI Taxonomy" id="3342716"/>
    <lineage>
        <taxon>Bacteria</taxon>
        <taxon>Bacillati</taxon>
        <taxon>Actinomycetota</taxon>
        <taxon>Actinomycetes</taxon>
        <taxon>Kitasatosporales</taxon>
        <taxon>Streptomycetaceae</taxon>
        <taxon>Streptacidiphilus</taxon>
    </lineage>
</organism>
<evidence type="ECO:0000256" key="2">
    <source>
        <dbReference type="SAM" id="SignalP"/>
    </source>
</evidence>
<feature type="chain" id="PRO_5045926527" evidence="2">
    <location>
        <begin position="32"/>
        <end position="409"/>
    </location>
</feature>
<evidence type="ECO:0000313" key="4">
    <source>
        <dbReference type="Proteomes" id="UP001592531"/>
    </source>
</evidence>
<name>A0ABV6VZZ2_9ACTN</name>
<keyword evidence="1 2" id="KW-0732">Signal</keyword>
<dbReference type="InterPro" id="IPR013517">
    <property type="entry name" value="FG-GAP"/>
</dbReference>